<evidence type="ECO:0000313" key="6">
    <source>
        <dbReference type="EMBL" id="CAJ1375280.1"/>
    </source>
</evidence>
<evidence type="ECO:0000256" key="5">
    <source>
        <dbReference type="ARBA" id="ARBA00023180"/>
    </source>
</evidence>
<dbReference type="Proteomes" id="UP001178507">
    <property type="component" value="Unassembled WGS sequence"/>
</dbReference>
<gene>
    <name evidence="6" type="ORF">EVOR1521_LOCUS4590</name>
</gene>
<dbReference type="EMBL" id="CAUJNA010000313">
    <property type="protein sequence ID" value="CAJ1375280.1"/>
    <property type="molecule type" value="Genomic_DNA"/>
</dbReference>
<proteinExistence type="predicted"/>
<dbReference type="Pfam" id="PF02485">
    <property type="entry name" value="Branch"/>
    <property type="match status" value="1"/>
</dbReference>
<comment type="subcellular location">
    <subcellularLocation>
        <location evidence="1">Membrane</location>
        <topology evidence="1">Single-pass type II membrane protein</topology>
    </subcellularLocation>
</comment>
<dbReference type="InterPro" id="IPR003406">
    <property type="entry name" value="Glyco_trans_14"/>
</dbReference>
<dbReference type="InterPro" id="IPR044174">
    <property type="entry name" value="BC10-like"/>
</dbReference>
<dbReference type="PANTHER" id="PTHR31042:SF150">
    <property type="entry name" value="OS06G0661900 PROTEIN"/>
    <property type="match status" value="1"/>
</dbReference>
<accession>A0AA36HUZ2</accession>
<sequence>MQFLILLFFGLVHGERRVNAGVQMTADMKARRSFEDVQQTEPSAARLQWVKEKLTIEREVIQPFLPLAHGVQEAPAEGRAKVAFIFLTMKDLQWPQLWRDFFQDAPRTDYSIYVHRAALKDAEQRTSAALPLAEFGAIEIPWVRTAWCALFGVEVASFYAALQDPNNVQFVLVSDSTVPLKKFSYVYEELAVASPATSKVCLATQASNPFVSLELAKQEAKKSCVFRDFLRGLNPRTLKHHQWAVFARKHAASIVKYADRALDIYEEVWTKASPDVNMADGCSDEAVPVIALLHSMDAENRSSGNTWLDLTRLGVEQNCLTFVRWRNCFTGTQLDLASHFTEDMGALWRNLGEVGGLITSPSEFDFMKSGLKRELNGFPHFFDSVTHTYLQTMVEQGFMFARKFTSGINVSMAPEVKEGGLNLLSWFSYLDAKAAIQSGAVM</sequence>
<dbReference type="AlphaFoldDB" id="A0AA36HUZ2"/>
<evidence type="ECO:0000256" key="1">
    <source>
        <dbReference type="ARBA" id="ARBA00004606"/>
    </source>
</evidence>
<organism evidence="6 7">
    <name type="scientific">Effrenium voratum</name>
    <dbReference type="NCBI Taxonomy" id="2562239"/>
    <lineage>
        <taxon>Eukaryota</taxon>
        <taxon>Sar</taxon>
        <taxon>Alveolata</taxon>
        <taxon>Dinophyceae</taxon>
        <taxon>Suessiales</taxon>
        <taxon>Symbiodiniaceae</taxon>
        <taxon>Effrenium</taxon>
    </lineage>
</organism>
<keyword evidence="5" id="KW-0325">Glycoprotein</keyword>
<keyword evidence="7" id="KW-1185">Reference proteome</keyword>
<name>A0AA36HUZ2_9DINO</name>
<keyword evidence="2" id="KW-0328">Glycosyltransferase</keyword>
<evidence type="ECO:0000256" key="3">
    <source>
        <dbReference type="ARBA" id="ARBA00022679"/>
    </source>
</evidence>
<evidence type="ECO:0000256" key="4">
    <source>
        <dbReference type="ARBA" id="ARBA00023136"/>
    </source>
</evidence>
<keyword evidence="4" id="KW-0472">Membrane</keyword>
<keyword evidence="3" id="KW-0808">Transferase</keyword>
<protein>
    <submittedName>
        <fullName evidence="6">Uncharacterized protein</fullName>
    </submittedName>
</protein>
<comment type="caution">
    <text evidence="6">The sequence shown here is derived from an EMBL/GenBank/DDBJ whole genome shotgun (WGS) entry which is preliminary data.</text>
</comment>
<reference evidence="6" key="1">
    <citation type="submission" date="2023-08" db="EMBL/GenBank/DDBJ databases">
        <authorList>
            <person name="Chen Y."/>
            <person name="Shah S."/>
            <person name="Dougan E. K."/>
            <person name="Thang M."/>
            <person name="Chan C."/>
        </authorList>
    </citation>
    <scope>NUCLEOTIDE SEQUENCE</scope>
</reference>
<evidence type="ECO:0000313" key="7">
    <source>
        <dbReference type="Proteomes" id="UP001178507"/>
    </source>
</evidence>
<evidence type="ECO:0000256" key="2">
    <source>
        <dbReference type="ARBA" id="ARBA00022676"/>
    </source>
</evidence>
<dbReference type="GO" id="GO:0016020">
    <property type="term" value="C:membrane"/>
    <property type="evidence" value="ECO:0007669"/>
    <property type="project" value="UniProtKB-SubCell"/>
</dbReference>
<dbReference type="GO" id="GO:0016757">
    <property type="term" value="F:glycosyltransferase activity"/>
    <property type="evidence" value="ECO:0007669"/>
    <property type="project" value="UniProtKB-KW"/>
</dbReference>
<dbReference type="PANTHER" id="PTHR31042">
    <property type="entry name" value="CORE-2/I-BRANCHING BETA-1,6-N-ACETYLGLUCOSAMINYLTRANSFERASE FAMILY PROTEIN-RELATED"/>
    <property type="match status" value="1"/>
</dbReference>